<sequence>MNYLEVPADIVLLAVIWRLRYKLSLRDVAEIFLERSFPFTLEVIRGWEARFAPSIKDQLHSKRQGQVGKCWYVDETYLKVHGKWWYVYRAIDQGA</sequence>
<gene>
    <name evidence="2" type="ORF">KDH_60270</name>
</gene>
<proteinExistence type="predicted"/>
<dbReference type="PANTHER" id="PTHR35528:SF3">
    <property type="entry name" value="BLL1675 PROTEIN"/>
    <property type="match status" value="1"/>
</dbReference>
<accession>A0ABQ6G019</accession>
<feature type="domain" description="DDE" evidence="1">
    <location>
        <begin position="69"/>
        <end position="93"/>
    </location>
</feature>
<evidence type="ECO:0000313" key="2">
    <source>
        <dbReference type="EMBL" id="GLV59199.1"/>
    </source>
</evidence>
<reference evidence="2 3" key="1">
    <citation type="submission" date="2023-02" db="EMBL/GenBank/DDBJ databases">
        <title>Dictyobacter halimunensis sp. nov., a new member of the class Ktedonobacteria from forest soil in a geothermal area.</title>
        <authorList>
            <person name="Rachmania M.K."/>
            <person name="Ningsih F."/>
            <person name="Sakai Y."/>
            <person name="Yabe S."/>
            <person name="Yokota A."/>
            <person name="Sjamsuridzal W."/>
        </authorList>
    </citation>
    <scope>NUCLEOTIDE SEQUENCE [LARGE SCALE GENOMIC DNA]</scope>
    <source>
        <strain evidence="2 3">S3.2.2.5</strain>
    </source>
</reference>
<dbReference type="EMBL" id="BSRI01000002">
    <property type="protein sequence ID" value="GLV59199.1"/>
    <property type="molecule type" value="Genomic_DNA"/>
</dbReference>
<organism evidence="2 3">
    <name type="scientific">Dictyobacter halimunensis</name>
    <dbReference type="NCBI Taxonomy" id="3026934"/>
    <lineage>
        <taxon>Bacteria</taxon>
        <taxon>Bacillati</taxon>
        <taxon>Chloroflexota</taxon>
        <taxon>Ktedonobacteria</taxon>
        <taxon>Ktedonobacterales</taxon>
        <taxon>Dictyobacteraceae</taxon>
        <taxon>Dictyobacter</taxon>
    </lineage>
</organism>
<dbReference type="Pfam" id="PF13610">
    <property type="entry name" value="DDE_Tnp_IS240"/>
    <property type="match status" value="1"/>
</dbReference>
<comment type="caution">
    <text evidence="2">The sequence shown here is derived from an EMBL/GenBank/DDBJ whole genome shotgun (WGS) entry which is preliminary data.</text>
</comment>
<dbReference type="InterPro" id="IPR032874">
    <property type="entry name" value="DDE_dom"/>
</dbReference>
<keyword evidence="3" id="KW-1185">Reference proteome</keyword>
<dbReference type="InterPro" id="IPR052183">
    <property type="entry name" value="IS_Transposase"/>
</dbReference>
<evidence type="ECO:0000313" key="3">
    <source>
        <dbReference type="Proteomes" id="UP001344906"/>
    </source>
</evidence>
<name>A0ABQ6G019_9CHLR</name>
<evidence type="ECO:0000259" key="1">
    <source>
        <dbReference type="Pfam" id="PF13610"/>
    </source>
</evidence>
<dbReference type="Proteomes" id="UP001344906">
    <property type="component" value="Unassembled WGS sequence"/>
</dbReference>
<dbReference type="PANTHER" id="PTHR35528">
    <property type="entry name" value="BLL1675 PROTEIN"/>
    <property type="match status" value="1"/>
</dbReference>
<protein>
    <recommendedName>
        <fullName evidence="1">DDE domain-containing protein</fullName>
    </recommendedName>
</protein>